<keyword evidence="6" id="KW-1185">Reference proteome</keyword>
<dbReference type="SUPFAM" id="SSF53067">
    <property type="entry name" value="Actin-like ATPase domain"/>
    <property type="match status" value="1"/>
</dbReference>
<name>A0A315ZVI5_9FIRM</name>
<reference evidence="6" key="1">
    <citation type="submission" date="2017-07" db="EMBL/GenBank/DDBJ databases">
        <authorList>
            <person name="Varghese N."/>
            <person name="Submissions S."/>
        </authorList>
    </citation>
    <scope>NUCLEOTIDE SEQUENCE [LARGE SCALE GENOMIC DNA]</scope>
    <source>
        <strain evidence="6">NLAE-zl-C134</strain>
    </source>
</reference>
<dbReference type="RefSeq" id="WP_109712359.1">
    <property type="nucleotide sequence ID" value="NZ_QGDS01000009.1"/>
</dbReference>
<dbReference type="InterPro" id="IPR043129">
    <property type="entry name" value="ATPase_NBD"/>
</dbReference>
<feature type="domain" description="Carbohydrate kinase FGGY N-terminal" evidence="4">
    <location>
        <begin position="4"/>
        <end position="211"/>
    </location>
</feature>
<organism evidence="5 6">
    <name type="scientific">Faecalicatena contorta</name>
    <dbReference type="NCBI Taxonomy" id="39482"/>
    <lineage>
        <taxon>Bacteria</taxon>
        <taxon>Bacillati</taxon>
        <taxon>Bacillota</taxon>
        <taxon>Clostridia</taxon>
        <taxon>Lachnospirales</taxon>
        <taxon>Lachnospiraceae</taxon>
        <taxon>Faecalicatena</taxon>
    </lineage>
</organism>
<dbReference type="GO" id="GO:0005829">
    <property type="term" value="C:cytosol"/>
    <property type="evidence" value="ECO:0007669"/>
    <property type="project" value="TreeGrafter"/>
</dbReference>
<evidence type="ECO:0000313" key="5">
    <source>
        <dbReference type="EMBL" id="SUQ14968.1"/>
    </source>
</evidence>
<evidence type="ECO:0000256" key="2">
    <source>
        <dbReference type="ARBA" id="ARBA00022679"/>
    </source>
</evidence>
<comment type="similarity">
    <text evidence="1">Belongs to the FGGY kinase family.</text>
</comment>
<dbReference type="Pfam" id="PF00370">
    <property type="entry name" value="FGGY_N"/>
    <property type="match status" value="1"/>
</dbReference>
<gene>
    <name evidence="5" type="ORF">SAMN05216529_10918</name>
</gene>
<dbReference type="PANTHER" id="PTHR10196:SF67">
    <property type="entry name" value="SEDOHEPTULOKINASE"/>
    <property type="match status" value="1"/>
</dbReference>
<dbReference type="EMBL" id="UHJJ01000009">
    <property type="protein sequence ID" value="SUQ14968.1"/>
    <property type="molecule type" value="Genomic_DNA"/>
</dbReference>
<keyword evidence="2" id="KW-0808">Transferase</keyword>
<dbReference type="InterPro" id="IPR018484">
    <property type="entry name" value="FGGY_N"/>
</dbReference>
<keyword evidence="3 5" id="KW-0418">Kinase</keyword>
<evidence type="ECO:0000313" key="6">
    <source>
        <dbReference type="Proteomes" id="UP000254051"/>
    </source>
</evidence>
<evidence type="ECO:0000259" key="4">
    <source>
        <dbReference type="Pfam" id="PF00370"/>
    </source>
</evidence>
<dbReference type="Proteomes" id="UP000254051">
    <property type="component" value="Unassembled WGS sequence"/>
</dbReference>
<dbReference type="Gene3D" id="3.30.420.40">
    <property type="match status" value="2"/>
</dbReference>
<dbReference type="PANTHER" id="PTHR10196">
    <property type="entry name" value="SUGAR KINASE"/>
    <property type="match status" value="1"/>
</dbReference>
<accession>A0A315ZVI5</accession>
<sequence length="453" mass="50380">MNTLGIDIGSSYIKAGVISTGREALIQQTNFPALPKLPSANPLVYELDAEELYNTIHNIIHTTAASVPLDGILFSTQMHGFVYRTKSRPDHYISWQDSRCTSPQKNGISVLDKLKAFISKEEMWVSGVQLKPSLGMCNLYALLQEEDAPSDDGTLFTLGSYLIWRLTGNNICHITNAAPLGLVNIPEKNWNKPVIDALGFSKITFPDIASEEFNPAGYCFAGGQKIPVYPDYGDQQVSIAGACATPDDAVINIATACQLSRNTQIFIPGSYEIRPYFEQTYINTISNMPGGRNLSVLIQFLKETVQLFTGKQLEESDMWDIINKTLEPDSGSLKAEMYFYPTNEHLSGGKISHIMPNNFHISNLFQAAYEHIAEEYAKNLPLLEGNSRIKRLIFSGGVSWKNMQLIETAAQRIELPYKRSPIPDETFNGLYRLSLAIEHKGGLPDASLKRTLE</sequence>
<proteinExistence type="inferred from homology"/>
<dbReference type="GO" id="GO:0006071">
    <property type="term" value="P:glycerol metabolic process"/>
    <property type="evidence" value="ECO:0007669"/>
    <property type="project" value="TreeGrafter"/>
</dbReference>
<evidence type="ECO:0000256" key="3">
    <source>
        <dbReference type="ARBA" id="ARBA00022777"/>
    </source>
</evidence>
<dbReference type="AlphaFoldDB" id="A0A315ZVI5"/>
<evidence type="ECO:0000256" key="1">
    <source>
        <dbReference type="ARBA" id="ARBA00009156"/>
    </source>
</evidence>
<dbReference type="OrthoDB" id="8434698at2"/>
<dbReference type="GO" id="GO:0050277">
    <property type="term" value="F:sedoheptulokinase activity"/>
    <property type="evidence" value="ECO:0007669"/>
    <property type="project" value="TreeGrafter"/>
</dbReference>
<dbReference type="CDD" id="cd07777">
    <property type="entry name" value="ASKHA_NBD_FGGY_SHK"/>
    <property type="match status" value="1"/>
</dbReference>
<protein>
    <submittedName>
        <fullName evidence="5">Sugar (Pentulose or hexulose) kinase</fullName>
    </submittedName>
</protein>